<keyword evidence="1" id="KW-0472">Membrane</keyword>
<feature type="transmembrane region" description="Helical" evidence="1">
    <location>
        <begin position="347"/>
        <end position="367"/>
    </location>
</feature>
<proteinExistence type="predicted"/>
<accession>A0A7K1U7G4</accession>
<feature type="transmembrane region" description="Helical" evidence="1">
    <location>
        <begin position="103"/>
        <end position="120"/>
    </location>
</feature>
<dbReference type="RefSeq" id="WP_157307736.1">
    <property type="nucleotide sequence ID" value="NZ_WRXN01000008.1"/>
</dbReference>
<reference evidence="2 3" key="1">
    <citation type="submission" date="2019-12" db="EMBL/GenBank/DDBJ databases">
        <title>Chitinophaga sp. strain ysch24 (GDMCC 1.1355), whole genome shotgun sequence.</title>
        <authorList>
            <person name="Zhang X."/>
        </authorList>
    </citation>
    <scope>NUCLEOTIDE SEQUENCE [LARGE SCALE GENOMIC DNA]</scope>
    <source>
        <strain evidence="3">ysch24</strain>
    </source>
</reference>
<dbReference type="EMBL" id="WRXN01000008">
    <property type="protein sequence ID" value="MVT10289.1"/>
    <property type="molecule type" value="Genomic_DNA"/>
</dbReference>
<sequence>MQVLHQFVPNSDKAKVLLPLEGLINLLQAHGFHIQPEDYLEILSSVQQVKTKNLPELKYRLCPLVVTSPEEQERFYQVFDKYVQLQSFDESPIKQSKKITKSLIIISTFICLSIVVFFLFKYPRKSTDFPKYSATFNLSGKQSNRKSPYHALTGDTLLLDATKLFPREVDTINARISWNFGHDWEYVNQLKLYYPAIHGLIRLRVESGDQKKYINIDSQHIRICNKILDSLRVEFIVKQEKTESTISPITALIGDSVLLTPIFRGDSAKNNGNWIINETIYNKTANTLKYKFNKEGPVNITYRIGQQEDYQYSTRHFFIKQPKHRLFLQVFQNGRSATSIKKSIVPWILWTLHLFPIISGLFVYWLFKRNKRAAQLENIRKEEHFDKCKPYRPPYEVPMENKSLQQVIRENNQNIIFTAMRRKVKDDYRILDIQKSISEIIKSGGIPFLAFTNRMKQQQYLILIDESKIKSQELNLFKYLVNLLIEEDIFIEYFYYTTFDHFYSENFSSGFSLQQLAELYHSSTLIIFGNAHQLLYYAYPVIQKEKEELLERWENKAILTPECYQDWGIREEALKKHYIILPADIQGQLQLMQAIRENQLRNDQYLSAINEWDKTELYHFSEVDDLKDYLSDEDLFQWLCAICVYPVIRWEVIITVGKTLLTAGNCLDKLNFTNLLKLVRIRWMQEGVYPDDTRLALLKELTISNELLAREAIHSILEYSTFLEDGTHFFEFEKEQQLVTSEFILFLNSNDTKYKSGYQRFIDLWQNNKVLDAPLVHYLDKNDDEDYLTPLIYNYKNVGVTEYLKKLKDDKSVEIRKAKKVQLIRYACVPLLLLVACLYLIWVSDRIAQTQLAKKIGILSTNASTPPPISFSLYTNDSCLQVSRIFNYPVNGVLITNSRTYPLKFYNGKTEKLNLSYSDIQNPMKLRLIMDDTTWIWNSAIHITKENINLRLGGFCNSASIIKKQINISYNNISLLPEVRQLERALSNRYQVSTLLQKFSDSSNVLYFSNADEQLAQTLTVAILNITGKKLIPQLSRKSTSDPAFVTIHLRDDNTSSTCTPANMDNLPQELNDIWEYDNNLIRIDFQKRVIYSTKDNNSFNTQLINEVCTQENTFRIITNESLKYKLMQIASDGQGNFEIADCNNLYNTKEESKEKGIINCVNFSKLTPHLPNYQNNDTLIHFVLNTDGIKRLPQIAETYKRSDIDKITATVHMYKNENVNKKKLINSGINAFIAQLEKLNIQTFVNFDTVIQNPFLQSYISVQIRRILPDCSRTYYSIEEANKLGNPMLVCRLDLSKSKTKIWGKELYIYKNLKRLTLKRELTSDSEVSALKQVLPNCIISIIGNEKETQLGTLTIDDQGNPDYKSKQIIKDVAAKLKAYPNAKIKLVGLYYNEKSSTKINRGIKIINVLFHRAGLSVNTQQIEQEIYFVQHAIQSNYTINIIGINVP</sequence>
<protein>
    <submittedName>
        <fullName evidence="2">Uncharacterized protein</fullName>
    </submittedName>
</protein>
<name>A0A7K1U7G4_9BACT</name>
<keyword evidence="1" id="KW-0812">Transmembrane</keyword>
<keyword evidence="1" id="KW-1133">Transmembrane helix</keyword>
<organism evidence="2 3">
    <name type="scientific">Chitinophaga tropicalis</name>
    <dbReference type="NCBI Taxonomy" id="2683588"/>
    <lineage>
        <taxon>Bacteria</taxon>
        <taxon>Pseudomonadati</taxon>
        <taxon>Bacteroidota</taxon>
        <taxon>Chitinophagia</taxon>
        <taxon>Chitinophagales</taxon>
        <taxon>Chitinophagaceae</taxon>
        <taxon>Chitinophaga</taxon>
    </lineage>
</organism>
<gene>
    <name evidence="2" type="ORF">GO493_18600</name>
</gene>
<feature type="transmembrane region" description="Helical" evidence="1">
    <location>
        <begin position="823"/>
        <end position="842"/>
    </location>
</feature>
<comment type="caution">
    <text evidence="2">The sequence shown here is derived from an EMBL/GenBank/DDBJ whole genome shotgun (WGS) entry which is preliminary data.</text>
</comment>
<evidence type="ECO:0000256" key="1">
    <source>
        <dbReference type="SAM" id="Phobius"/>
    </source>
</evidence>
<evidence type="ECO:0000313" key="2">
    <source>
        <dbReference type="EMBL" id="MVT10289.1"/>
    </source>
</evidence>
<dbReference type="Proteomes" id="UP000461730">
    <property type="component" value="Unassembled WGS sequence"/>
</dbReference>
<keyword evidence="3" id="KW-1185">Reference proteome</keyword>
<evidence type="ECO:0000313" key="3">
    <source>
        <dbReference type="Proteomes" id="UP000461730"/>
    </source>
</evidence>